<comment type="caution">
    <text evidence="3">The sequence shown here is derived from an EMBL/GenBank/DDBJ whole genome shotgun (WGS) entry which is preliminary data.</text>
</comment>
<dbReference type="EMBL" id="JBFOLJ010000001">
    <property type="protein sequence ID" value="KAL2558806.1"/>
    <property type="molecule type" value="Genomic_DNA"/>
</dbReference>
<evidence type="ECO:0000259" key="2">
    <source>
        <dbReference type="PROSITE" id="PS50011"/>
    </source>
</evidence>
<dbReference type="Gene3D" id="1.10.510.10">
    <property type="entry name" value="Transferase(Phosphotransferase) domain 1"/>
    <property type="match status" value="2"/>
</dbReference>
<organism evidence="3 5">
    <name type="scientific">Forsythia ovata</name>
    <dbReference type="NCBI Taxonomy" id="205694"/>
    <lineage>
        <taxon>Eukaryota</taxon>
        <taxon>Viridiplantae</taxon>
        <taxon>Streptophyta</taxon>
        <taxon>Embryophyta</taxon>
        <taxon>Tracheophyta</taxon>
        <taxon>Spermatophyta</taxon>
        <taxon>Magnoliopsida</taxon>
        <taxon>eudicotyledons</taxon>
        <taxon>Gunneridae</taxon>
        <taxon>Pentapetalae</taxon>
        <taxon>asterids</taxon>
        <taxon>lamiids</taxon>
        <taxon>Lamiales</taxon>
        <taxon>Oleaceae</taxon>
        <taxon>Forsythieae</taxon>
        <taxon>Forsythia</taxon>
    </lineage>
</organism>
<dbReference type="FunFam" id="1.10.510.10:FF:000095">
    <property type="entry name" value="protein STRUBBELIG-RECEPTOR FAMILY 8"/>
    <property type="match status" value="2"/>
</dbReference>
<accession>A0ABD1X9X8</accession>
<evidence type="ECO:0000313" key="3">
    <source>
        <dbReference type="EMBL" id="KAL2558777.1"/>
    </source>
</evidence>
<keyword evidence="3" id="KW-0675">Receptor</keyword>
<keyword evidence="3" id="KW-0418">Kinase</keyword>
<feature type="domain" description="Protein kinase" evidence="2">
    <location>
        <begin position="397"/>
        <end position="669"/>
    </location>
</feature>
<dbReference type="InterPro" id="IPR050994">
    <property type="entry name" value="At_inactive_RLKs"/>
</dbReference>
<dbReference type="Gene3D" id="3.30.200.20">
    <property type="entry name" value="Phosphorylase Kinase, domain 1"/>
    <property type="match status" value="2"/>
</dbReference>
<keyword evidence="5" id="KW-1185">Reference proteome</keyword>
<gene>
    <name evidence="3" type="ORF">Fot_03516</name>
    <name evidence="4" type="ORF">Fot_03545</name>
</gene>
<reference evidence="3" key="1">
    <citation type="submission" date="2024-07" db="EMBL/GenBank/DDBJ databases">
        <title>Two chromosome-level genome assemblies of Korean endemic species Abeliophyllum distichum and Forsythia ovata (Oleaceae).</title>
        <authorList>
            <person name="Mun J.H."/>
        </authorList>
    </citation>
    <scope>NUCLEOTIDE SEQUENCE</scope>
    <source>
        <strain evidence="3">KNKB202402200001</strain>
        <tissue evidence="3">Leaf</tissue>
    </source>
</reference>
<dbReference type="InterPro" id="IPR000719">
    <property type="entry name" value="Prot_kinase_dom"/>
</dbReference>
<reference evidence="5" key="2">
    <citation type="submission" date="2024-07" db="EMBL/GenBank/DDBJ databases">
        <title>Two chromosome-level genome assemblies of Korean endemic species Abeliophyllum distichum and Forsythia ovata (Oleaceae).</title>
        <authorList>
            <person name="Jang H."/>
        </authorList>
    </citation>
    <scope>NUCLEOTIDE SEQUENCE [LARGE SCALE GENOMIC DNA]</scope>
</reference>
<dbReference type="PANTHER" id="PTHR48010:SF1">
    <property type="entry name" value="PROTEIN KINASE DOMAIN-CONTAINING PROTEIN"/>
    <property type="match status" value="1"/>
</dbReference>
<dbReference type="AlphaFoldDB" id="A0ABD1X9X8"/>
<evidence type="ECO:0000256" key="1">
    <source>
        <dbReference type="SAM" id="MobiDB-lite"/>
    </source>
</evidence>
<keyword evidence="3" id="KW-0808">Transferase</keyword>
<dbReference type="Pfam" id="PF00069">
    <property type="entry name" value="Pkinase"/>
    <property type="match status" value="1"/>
</dbReference>
<dbReference type="Proteomes" id="UP001604277">
    <property type="component" value="Unassembled WGS sequence"/>
</dbReference>
<feature type="domain" description="Protein kinase" evidence="2">
    <location>
        <begin position="103"/>
        <end position="369"/>
    </location>
</feature>
<dbReference type="PANTHER" id="PTHR48010">
    <property type="entry name" value="OS05G0588300 PROTEIN"/>
    <property type="match status" value="1"/>
</dbReference>
<dbReference type="PROSITE" id="PS50011">
    <property type="entry name" value="PROTEIN_KINASE_DOM"/>
    <property type="match status" value="2"/>
</dbReference>
<dbReference type="EMBL" id="JBFOLJ010000001">
    <property type="protein sequence ID" value="KAL2558777.1"/>
    <property type="molecule type" value="Genomic_DNA"/>
</dbReference>
<protein>
    <submittedName>
        <fullName evidence="3">Inactive receptor kinase</fullName>
    </submittedName>
</protein>
<evidence type="ECO:0000313" key="5">
    <source>
        <dbReference type="Proteomes" id="UP001604277"/>
    </source>
</evidence>
<evidence type="ECO:0000313" key="4">
    <source>
        <dbReference type="EMBL" id="KAL2558806.1"/>
    </source>
</evidence>
<dbReference type="InterPro" id="IPR001245">
    <property type="entry name" value="Ser-Thr/Tyr_kinase_cat_dom"/>
</dbReference>
<dbReference type="Pfam" id="PF07714">
    <property type="entry name" value="PK_Tyr_Ser-Thr"/>
    <property type="match status" value="1"/>
</dbReference>
<dbReference type="InterPro" id="IPR011009">
    <property type="entry name" value="Kinase-like_dom_sf"/>
</dbReference>
<dbReference type="GO" id="GO:0016301">
    <property type="term" value="F:kinase activity"/>
    <property type="evidence" value="ECO:0007669"/>
    <property type="project" value="UniProtKB-KW"/>
</dbReference>
<sequence length="671" mass="74778">MSNMYDNWERLVAAVIRREQLWQMFHDQSPSSSSMSSDSSLDSSLINVPYDFSSPRDSPPYQHLPPPAVEKSQKREKSIDKGVSGLVFIEGFNPAFVLEDMLRTSTEFLADGTFGSAYKAEMDNGIVVVLKRLNVVNIPEKKFKQHMEVIGNVRHENISALRAYYFSKDEKLMVYDHYSNGSVSAMLHGKIGENPAHLDWGTRLRIAVGAARGIAHIHKQSGGKLVHGNIKSSNIFLNSQLYGCVSDLGMAKMIATPVMQTARYHAPEVKNTQNVSQASDVYSFGILLLELLTRKSPLHATSGDLVKLVNSVNGKEQTANVFDVELLRNRNIEEQMIKMLQIGMSCIARTPKKRLKMAEVVKMIEDISMMNTRNRLQQKLVFTEDLNPAFDYDDMMMASVEVLGKGTFGTSFRATLLGNRISFVVKRLTDVNVTGEAFHQKMEVIGRMRHENVASLMAYYRSKHENLVLYDYHGQGSISSMVHGKRGDNHTSLEWETRLRIAVGAARGIAHIHSQVGQTLVHGNVKSSNIFLNAQGYGCVSEGGLTTLMSQWALPVLRSAGYFAPELTDTKTVSQASDVYGFGVVLLELLTGKPAIRSAADGEAIQLVSWVNSIVYHEWTGEVFDIQLLKYPSLEDAMLKLLQIGMICSASDPWRRLKMSEVVKILEDISG</sequence>
<dbReference type="SUPFAM" id="SSF56112">
    <property type="entry name" value="Protein kinase-like (PK-like)"/>
    <property type="match status" value="2"/>
</dbReference>
<feature type="region of interest" description="Disordered" evidence="1">
    <location>
        <begin position="55"/>
        <end position="76"/>
    </location>
</feature>
<proteinExistence type="predicted"/>
<name>A0ABD1X9X8_9LAMI</name>